<proteinExistence type="predicted"/>
<name>A0A8S5RHE1_9VIRU</name>
<accession>A0A8S5RHE1</accession>
<evidence type="ECO:0000313" key="1">
    <source>
        <dbReference type="EMBL" id="DAE30791.1"/>
    </source>
</evidence>
<reference evidence="1" key="1">
    <citation type="journal article" date="2021" name="Proc. Natl. Acad. Sci. U.S.A.">
        <title>A Catalog of Tens of Thousands of Viruses from Human Metagenomes Reveals Hidden Associations with Chronic Diseases.</title>
        <authorList>
            <person name="Tisza M.J."/>
            <person name="Buck C.B."/>
        </authorList>
    </citation>
    <scope>NUCLEOTIDE SEQUENCE</scope>
    <source>
        <strain evidence="1">CtML55</strain>
    </source>
</reference>
<sequence>MVSSAYSVFSSKVSGKLALLIELEKITGFSCTWSAYTKEVEDNSEYQSNRYSIYWNFSWSTDNNNINPNAVVLTNSKWTGEDDTHAGKY</sequence>
<dbReference type="EMBL" id="BK059105">
    <property type="protein sequence ID" value="DAE30791.1"/>
    <property type="molecule type" value="Genomic_DNA"/>
</dbReference>
<protein>
    <submittedName>
        <fullName evidence="1">Uncharacterized protein</fullName>
    </submittedName>
</protein>
<organism evidence="1">
    <name type="scientific">virus sp. ctML55</name>
    <dbReference type="NCBI Taxonomy" id="2827627"/>
    <lineage>
        <taxon>Viruses</taxon>
    </lineage>
</organism>